<feature type="transmembrane region" description="Helical" evidence="4">
    <location>
        <begin position="242"/>
        <end position="265"/>
    </location>
</feature>
<dbReference type="PANTHER" id="PTHR23521">
    <property type="entry name" value="TRANSPORTER MFS SUPERFAMILY"/>
    <property type="match status" value="1"/>
</dbReference>
<reference evidence="6 7" key="1">
    <citation type="submission" date="2017-04" db="EMBL/GenBank/DDBJ databases">
        <title>Compelte genome sequence of WV33.</title>
        <authorList>
            <person name="Lee P.C."/>
        </authorList>
    </citation>
    <scope>NUCLEOTIDE SEQUENCE [LARGE SCALE GENOMIC DNA]</scope>
    <source>
        <strain evidence="6 7">WV33</strain>
    </source>
</reference>
<feature type="transmembrane region" description="Helical" evidence="4">
    <location>
        <begin position="210"/>
        <end position="230"/>
    </location>
</feature>
<dbReference type="AlphaFoldDB" id="A0A2S1LFH1"/>
<evidence type="ECO:0000313" key="6">
    <source>
        <dbReference type="EMBL" id="AWG22532.1"/>
    </source>
</evidence>
<dbReference type="SUPFAM" id="SSF103473">
    <property type="entry name" value="MFS general substrate transporter"/>
    <property type="match status" value="1"/>
</dbReference>
<evidence type="ECO:0000256" key="4">
    <source>
        <dbReference type="SAM" id="Phobius"/>
    </source>
</evidence>
<keyword evidence="3 4" id="KW-0472">Membrane</keyword>
<dbReference type="KEGG" id="ffa:FFWV33_13845"/>
<feature type="domain" description="Major facilitator superfamily (MFS) profile" evidence="5">
    <location>
        <begin position="4"/>
        <end position="386"/>
    </location>
</feature>
<feature type="transmembrane region" description="Helical" evidence="4">
    <location>
        <begin position="131"/>
        <end position="148"/>
    </location>
</feature>
<dbReference type="InterPro" id="IPR020846">
    <property type="entry name" value="MFS_dom"/>
</dbReference>
<dbReference type="InterPro" id="IPR011701">
    <property type="entry name" value="MFS"/>
</dbReference>
<dbReference type="InterPro" id="IPR036259">
    <property type="entry name" value="MFS_trans_sf"/>
</dbReference>
<dbReference type="GO" id="GO:0005886">
    <property type="term" value="C:plasma membrane"/>
    <property type="evidence" value="ECO:0007669"/>
    <property type="project" value="TreeGrafter"/>
</dbReference>
<organism evidence="6 7">
    <name type="scientific">Flavobacterium faecale</name>
    <dbReference type="NCBI Taxonomy" id="1355330"/>
    <lineage>
        <taxon>Bacteria</taxon>
        <taxon>Pseudomonadati</taxon>
        <taxon>Bacteroidota</taxon>
        <taxon>Flavobacteriia</taxon>
        <taxon>Flavobacteriales</taxon>
        <taxon>Flavobacteriaceae</taxon>
        <taxon>Flavobacterium</taxon>
    </lineage>
</organism>
<feature type="transmembrane region" description="Helical" evidence="4">
    <location>
        <begin position="98"/>
        <end position="119"/>
    </location>
</feature>
<dbReference type="EMBL" id="CP020918">
    <property type="protein sequence ID" value="AWG22532.1"/>
    <property type="molecule type" value="Genomic_DNA"/>
</dbReference>
<evidence type="ECO:0000256" key="1">
    <source>
        <dbReference type="ARBA" id="ARBA00022692"/>
    </source>
</evidence>
<evidence type="ECO:0000256" key="3">
    <source>
        <dbReference type="ARBA" id="ARBA00023136"/>
    </source>
</evidence>
<evidence type="ECO:0000256" key="2">
    <source>
        <dbReference type="ARBA" id="ARBA00022989"/>
    </source>
</evidence>
<dbReference type="Gene3D" id="1.20.1250.20">
    <property type="entry name" value="MFS general substrate transporter like domains"/>
    <property type="match status" value="1"/>
</dbReference>
<dbReference type="Pfam" id="PF07690">
    <property type="entry name" value="MFS_1"/>
    <property type="match status" value="1"/>
</dbReference>
<feature type="transmembrane region" description="Helical" evidence="4">
    <location>
        <begin position="274"/>
        <end position="293"/>
    </location>
</feature>
<sequence>MKKVLFIIVIAQFLCTSLWFAGNAVLPELIQKLGVSSDFLAHSTSAIQLGFILGTLVYALLAIADRFSPSLVFLVSAVLAAIFNLGITLPILTPTVLLSVRFMTGFFLAGIYPIGIKIAADYYQEGLGKSLGYLVGALVLGTAFPHLIKSFTLNLPWQYVAYATSLFSLIGGALLYFMVPDGPFRSKGSSFSIKNMYGAFKNKDLKAASIGYFGHMWELYAFWTFVPLLLQNYYAQHPSVGTNISLLSFSIIAIGSIACVISGYLSKSVGTKKLSILILSLSAFCCLLSPLFLNSSSEVLFLGFLFFWSYVVIADSPLFSTLIAQAAPQESRGSIITIVNSIGFLVTIISIQLISHFLTAENQTYLFTILMVGPLIGLFFLRKKAEIATS</sequence>
<dbReference type="GO" id="GO:0022857">
    <property type="term" value="F:transmembrane transporter activity"/>
    <property type="evidence" value="ECO:0007669"/>
    <property type="project" value="InterPro"/>
</dbReference>
<dbReference type="Proteomes" id="UP000244527">
    <property type="component" value="Chromosome"/>
</dbReference>
<feature type="transmembrane region" description="Helical" evidence="4">
    <location>
        <begin position="44"/>
        <end position="64"/>
    </location>
</feature>
<dbReference type="PANTHER" id="PTHR23521:SF3">
    <property type="entry name" value="MFS TRANSPORTER"/>
    <property type="match status" value="1"/>
</dbReference>
<dbReference type="PROSITE" id="PS50850">
    <property type="entry name" value="MFS"/>
    <property type="match status" value="1"/>
</dbReference>
<keyword evidence="7" id="KW-1185">Reference proteome</keyword>
<feature type="transmembrane region" description="Helical" evidence="4">
    <location>
        <begin position="71"/>
        <end position="92"/>
    </location>
</feature>
<dbReference type="OrthoDB" id="9781976at2"/>
<evidence type="ECO:0000313" key="7">
    <source>
        <dbReference type="Proteomes" id="UP000244527"/>
    </source>
</evidence>
<feature type="transmembrane region" description="Helical" evidence="4">
    <location>
        <begin position="335"/>
        <end position="358"/>
    </location>
</feature>
<keyword evidence="1 4" id="KW-0812">Transmembrane</keyword>
<feature type="transmembrane region" description="Helical" evidence="4">
    <location>
        <begin position="160"/>
        <end position="179"/>
    </location>
</feature>
<dbReference type="RefSeq" id="WP_108741459.1">
    <property type="nucleotide sequence ID" value="NZ_CP020918.1"/>
</dbReference>
<feature type="transmembrane region" description="Helical" evidence="4">
    <location>
        <begin position="364"/>
        <end position="381"/>
    </location>
</feature>
<gene>
    <name evidence="6" type="ORF">FFWV33_13845</name>
</gene>
<proteinExistence type="predicted"/>
<accession>A0A2S1LFH1</accession>
<protein>
    <submittedName>
        <fullName evidence="6">MFS transporter</fullName>
    </submittedName>
</protein>
<evidence type="ECO:0000259" key="5">
    <source>
        <dbReference type="PROSITE" id="PS50850"/>
    </source>
</evidence>
<keyword evidence="2 4" id="KW-1133">Transmembrane helix</keyword>
<feature type="transmembrane region" description="Helical" evidence="4">
    <location>
        <begin position="299"/>
        <end position="323"/>
    </location>
</feature>
<name>A0A2S1LFH1_9FLAO</name>